<comment type="caution">
    <text evidence="1">The sequence shown here is derived from an EMBL/GenBank/DDBJ whole genome shotgun (WGS) entry which is preliminary data.</text>
</comment>
<dbReference type="EMBL" id="JXKQ01000019">
    <property type="protein sequence ID" value="OJG42204.1"/>
    <property type="molecule type" value="Genomic_DNA"/>
</dbReference>
<name>A0A1L8TDL8_9ENTE</name>
<reference evidence="1 2" key="1">
    <citation type="submission" date="2014-12" db="EMBL/GenBank/DDBJ databases">
        <title>Draft genome sequences of 29 type strains of Enterococci.</title>
        <authorList>
            <person name="Zhong Z."/>
            <person name="Sun Z."/>
            <person name="Liu W."/>
            <person name="Zhang W."/>
            <person name="Zhang H."/>
        </authorList>
    </citation>
    <scope>NUCLEOTIDE SEQUENCE [LARGE SCALE GENOMIC DNA]</scope>
    <source>
        <strain evidence="1 2">DSM 17122</strain>
    </source>
</reference>
<protein>
    <submittedName>
        <fullName evidence="1">Uncharacterized protein</fullName>
    </submittedName>
</protein>
<sequence length="55" mass="6586">MIDAGWTMKDVDESDYHYLLHLFGEVDKDDEYMDGADFIKQFLSAEDLRILEERR</sequence>
<proteinExistence type="predicted"/>
<dbReference type="Proteomes" id="UP000182077">
    <property type="component" value="Unassembled WGS sequence"/>
</dbReference>
<evidence type="ECO:0000313" key="1">
    <source>
        <dbReference type="EMBL" id="OJG42204.1"/>
    </source>
</evidence>
<accession>A0A1L8TDL8</accession>
<gene>
    <name evidence="1" type="ORF">RV04_GL000811</name>
</gene>
<dbReference type="STRING" id="249189.RV04_GL000811"/>
<dbReference type="AlphaFoldDB" id="A0A1L8TDL8"/>
<evidence type="ECO:0000313" key="2">
    <source>
        <dbReference type="Proteomes" id="UP000182077"/>
    </source>
</evidence>
<keyword evidence="2" id="KW-1185">Reference proteome</keyword>
<organism evidence="1 2">
    <name type="scientific">Enterococcus hermanniensis</name>
    <dbReference type="NCBI Taxonomy" id="249189"/>
    <lineage>
        <taxon>Bacteria</taxon>
        <taxon>Bacillati</taxon>
        <taxon>Bacillota</taxon>
        <taxon>Bacilli</taxon>
        <taxon>Lactobacillales</taxon>
        <taxon>Enterococcaceae</taxon>
        <taxon>Enterococcus</taxon>
    </lineage>
</organism>